<dbReference type="HOGENOM" id="CLU_1185341_0_0_1"/>
<feature type="region of interest" description="Disordered" evidence="1">
    <location>
        <begin position="96"/>
        <end position="120"/>
    </location>
</feature>
<dbReference type="EMBL" id="KN819347">
    <property type="protein sequence ID" value="KIJ13944.1"/>
    <property type="molecule type" value="Genomic_DNA"/>
</dbReference>
<sequence length="234" mass="25827">MVSTRKSNAKKHVAQPVLDAKRKHHTKAEIKANRQRLEEERQQAEQEHLNGLELIANIQDKQALPSAELDQTGKGNHSGMKTVNVLEEVTEMVDAGEDGTSKTSYSSALKPPPSCSPTPLSVNAEDNPPVLLLDKDDTIKCEAVQSLMNLHKMFTRDLWLNVKDVDYGQPLFTQKPTVSGSSIVVKAEPVDIPMDIMIDQFNSASEREDDPIIIDNNDNLPAQILLASGNLQKV</sequence>
<reference evidence="2 3" key="1">
    <citation type="submission" date="2014-06" db="EMBL/GenBank/DDBJ databases">
        <authorList>
            <consortium name="DOE Joint Genome Institute"/>
            <person name="Kuo A."/>
            <person name="Kohler A."/>
            <person name="Nagy L.G."/>
            <person name="Floudas D."/>
            <person name="Copeland A."/>
            <person name="Barry K.W."/>
            <person name="Cichocki N."/>
            <person name="Veneault-Fourrey C."/>
            <person name="LaButti K."/>
            <person name="Lindquist E.A."/>
            <person name="Lipzen A."/>
            <person name="Lundell T."/>
            <person name="Morin E."/>
            <person name="Murat C."/>
            <person name="Sun H."/>
            <person name="Tunlid A."/>
            <person name="Henrissat B."/>
            <person name="Grigoriev I.V."/>
            <person name="Hibbett D.S."/>
            <person name="Martin F."/>
            <person name="Nordberg H.P."/>
            <person name="Cantor M.N."/>
            <person name="Hua S.X."/>
        </authorList>
    </citation>
    <scope>NUCLEOTIDE SEQUENCE [LARGE SCALE GENOMIC DNA]</scope>
    <source>
        <strain evidence="2 3">ATCC 200175</strain>
    </source>
</reference>
<keyword evidence="3" id="KW-1185">Reference proteome</keyword>
<feature type="region of interest" description="Disordered" evidence="1">
    <location>
        <begin position="1"/>
        <end position="46"/>
    </location>
</feature>
<gene>
    <name evidence="2" type="ORF">PAXINDRAFT_13268</name>
</gene>
<evidence type="ECO:0000313" key="3">
    <source>
        <dbReference type="Proteomes" id="UP000053647"/>
    </source>
</evidence>
<feature type="compositionally biased region" description="Basic and acidic residues" evidence="1">
    <location>
        <begin position="27"/>
        <end position="46"/>
    </location>
</feature>
<dbReference type="Proteomes" id="UP000053647">
    <property type="component" value="Unassembled WGS sequence"/>
</dbReference>
<reference evidence="3" key="2">
    <citation type="submission" date="2015-01" db="EMBL/GenBank/DDBJ databases">
        <title>Evolutionary Origins and Diversification of the Mycorrhizal Mutualists.</title>
        <authorList>
            <consortium name="DOE Joint Genome Institute"/>
            <consortium name="Mycorrhizal Genomics Consortium"/>
            <person name="Kohler A."/>
            <person name="Kuo A."/>
            <person name="Nagy L.G."/>
            <person name="Floudas D."/>
            <person name="Copeland A."/>
            <person name="Barry K.W."/>
            <person name="Cichocki N."/>
            <person name="Veneault-Fourrey C."/>
            <person name="LaButti K."/>
            <person name="Lindquist E.A."/>
            <person name="Lipzen A."/>
            <person name="Lundell T."/>
            <person name="Morin E."/>
            <person name="Murat C."/>
            <person name="Riley R."/>
            <person name="Ohm R."/>
            <person name="Sun H."/>
            <person name="Tunlid A."/>
            <person name="Henrissat B."/>
            <person name="Grigoriev I.V."/>
            <person name="Hibbett D.S."/>
            <person name="Martin F."/>
        </authorList>
    </citation>
    <scope>NUCLEOTIDE SEQUENCE [LARGE SCALE GENOMIC DNA]</scope>
    <source>
        <strain evidence="3">ATCC 200175</strain>
    </source>
</reference>
<accession>A0A0C9SWI2</accession>
<protein>
    <submittedName>
        <fullName evidence="2">Uncharacterized protein</fullName>
    </submittedName>
</protein>
<proteinExistence type="predicted"/>
<evidence type="ECO:0000313" key="2">
    <source>
        <dbReference type="EMBL" id="KIJ13944.1"/>
    </source>
</evidence>
<organism evidence="2 3">
    <name type="scientific">Paxillus involutus ATCC 200175</name>
    <dbReference type="NCBI Taxonomy" id="664439"/>
    <lineage>
        <taxon>Eukaryota</taxon>
        <taxon>Fungi</taxon>
        <taxon>Dikarya</taxon>
        <taxon>Basidiomycota</taxon>
        <taxon>Agaricomycotina</taxon>
        <taxon>Agaricomycetes</taxon>
        <taxon>Agaricomycetidae</taxon>
        <taxon>Boletales</taxon>
        <taxon>Paxilineae</taxon>
        <taxon>Paxillaceae</taxon>
        <taxon>Paxillus</taxon>
    </lineage>
</organism>
<evidence type="ECO:0000256" key="1">
    <source>
        <dbReference type="SAM" id="MobiDB-lite"/>
    </source>
</evidence>
<name>A0A0C9SWI2_PAXIN</name>
<dbReference type="AlphaFoldDB" id="A0A0C9SWI2"/>